<proteinExistence type="predicted"/>
<name>A0ABV7R3H1_9RHOB</name>
<dbReference type="SUPFAM" id="SSF48498">
    <property type="entry name" value="Tetracyclin repressor-like, C-terminal domain"/>
    <property type="match status" value="1"/>
</dbReference>
<dbReference type="PROSITE" id="PS50977">
    <property type="entry name" value="HTH_TETR_2"/>
    <property type="match status" value="1"/>
</dbReference>
<dbReference type="PANTHER" id="PTHR30055:SF220">
    <property type="entry name" value="TETR-FAMILY REGULATORY PROTEIN"/>
    <property type="match status" value="1"/>
</dbReference>
<dbReference type="InterPro" id="IPR025996">
    <property type="entry name" value="MT1864/Rv1816-like_C"/>
</dbReference>
<evidence type="ECO:0000313" key="7">
    <source>
        <dbReference type="Proteomes" id="UP001595721"/>
    </source>
</evidence>
<sequence length="226" mass="23798">MMQHPSHDGPGAMQGKSERSYHHGDLRRAVLDTAMDMLVQDGNWQFTLREVARRAGVSHAAPYKHFADKTALLTELALMGFERLEQALRLAATGGDGGIGGAFAAMARAYLGFGLANPALYRLMFGAEVARANGLHREPRAMAAFDLLGDLLRRGQAAGRIIAGPVPGLAGACWAQLHGLTMLEMDGLLRPEKVGEDAVEVALATFLNGVLIQGAGTGPGPGMGAT</sequence>
<evidence type="ECO:0000256" key="3">
    <source>
        <dbReference type="ARBA" id="ARBA00023163"/>
    </source>
</evidence>
<dbReference type="Gene3D" id="1.10.357.10">
    <property type="entry name" value="Tetracycline Repressor, domain 2"/>
    <property type="match status" value="1"/>
</dbReference>
<feature type="domain" description="HTH tetR-type" evidence="5">
    <location>
        <begin position="24"/>
        <end position="84"/>
    </location>
</feature>
<dbReference type="SUPFAM" id="SSF46689">
    <property type="entry name" value="Homeodomain-like"/>
    <property type="match status" value="1"/>
</dbReference>
<dbReference type="InterPro" id="IPR009057">
    <property type="entry name" value="Homeodomain-like_sf"/>
</dbReference>
<feature type="DNA-binding region" description="H-T-H motif" evidence="4">
    <location>
        <begin position="47"/>
        <end position="66"/>
    </location>
</feature>
<organism evidence="6 7">
    <name type="scientific">Paracoccus mangrovi</name>
    <dbReference type="NCBI Taxonomy" id="1715645"/>
    <lineage>
        <taxon>Bacteria</taxon>
        <taxon>Pseudomonadati</taxon>
        <taxon>Pseudomonadota</taxon>
        <taxon>Alphaproteobacteria</taxon>
        <taxon>Rhodobacterales</taxon>
        <taxon>Paracoccaceae</taxon>
        <taxon>Paracoccus</taxon>
    </lineage>
</organism>
<dbReference type="Pfam" id="PF00440">
    <property type="entry name" value="TetR_N"/>
    <property type="match status" value="1"/>
</dbReference>
<dbReference type="Pfam" id="PF13305">
    <property type="entry name" value="TetR_C_33"/>
    <property type="match status" value="1"/>
</dbReference>
<dbReference type="InterPro" id="IPR001647">
    <property type="entry name" value="HTH_TetR"/>
</dbReference>
<dbReference type="PANTHER" id="PTHR30055">
    <property type="entry name" value="HTH-TYPE TRANSCRIPTIONAL REGULATOR RUTR"/>
    <property type="match status" value="1"/>
</dbReference>
<dbReference type="InterPro" id="IPR050109">
    <property type="entry name" value="HTH-type_TetR-like_transc_reg"/>
</dbReference>
<dbReference type="InterPro" id="IPR036271">
    <property type="entry name" value="Tet_transcr_reg_TetR-rel_C_sf"/>
</dbReference>
<accession>A0ABV7R3H1</accession>
<keyword evidence="3" id="KW-0804">Transcription</keyword>
<dbReference type="EMBL" id="JBHRXJ010000007">
    <property type="protein sequence ID" value="MFC3528653.1"/>
    <property type="molecule type" value="Genomic_DNA"/>
</dbReference>
<dbReference type="RefSeq" id="WP_377744424.1">
    <property type="nucleotide sequence ID" value="NZ_JBHRXJ010000007.1"/>
</dbReference>
<keyword evidence="2 4" id="KW-0238">DNA-binding</keyword>
<comment type="caution">
    <text evidence="6">The sequence shown here is derived from an EMBL/GenBank/DDBJ whole genome shotgun (WGS) entry which is preliminary data.</text>
</comment>
<keyword evidence="7" id="KW-1185">Reference proteome</keyword>
<evidence type="ECO:0000259" key="5">
    <source>
        <dbReference type="PROSITE" id="PS50977"/>
    </source>
</evidence>
<evidence type="ECO:0000313" key="6">
    <source>
        <dbReference type="EMBL" id="MFC3528653.1"/>
    </source>
</evidence>
<dbReference type="PRINTS" id="PR00455">
    <property type="entry name" value="HTHTETR"/>
</dbReference>
<dbReference type="Proteomes" id="UP001595721">
    <property type="component" value="Unassembled WGS sequence"/>
</dbReference>
<reference evidence="7" key="1">
    <citation type="journal article" date="2019" name="Int. J. Syst. Evol. Microbiol.">
        <title>The Global Catalogue of Microorganisms (GCM) 10K type strain sequencing project: providing services to taxonomists for standard genome sequencing and annotation.</title>
        <authorList>
            <consortium name="The Broad Institute Genomics Platform"/>
            <consortium name="The Broad Institute Genome Sequencing Center for Infectious Disease"/>
            <person name="Wu L."/>
            <person name="Ma J."/>
        </authorList>
    </citation>
    <scope>NUCLEOTIDE SEQUENCE [LARGE SCALE GENOMIC DNA]</scope>
    <source>
        <strain evidence="7">KCTC 42899</strain>
    </source>
</reference>
<keyword evidence="1" id="KW-0805">Transcription regulation</keyword>
<evidence type="ECO:0000256" key="4">
    <source>
        <dbReference type="PROSITE-ProRule" id="PRU00335"/>
    </source>
</evidence>
<gene>
    <name evidence="6" type="ORF">ACFOMH_10745</name>
</gene>
<protein>
    <submittedName>
        <fullName evidence="6">TetR/AcrR family transcriptional regulator</fullName>
    </submittedName>
</protein>
<evidence type="ECO:0000256" key="1">
    <source>
        <dbReference type="ARBA" id="ARBA00023015"/>
    </source>
</evidence>
<evidence type="ECO:0000256" key="2">
    <source>
        <dbReference type="ARBA" id="ARBA00023125"/>
    </source>
</evidence>